<organism evidence="1 2">
    <name type="scientific">Ambrosia artemisiifolia</name>
    <name type="common">Common ragweed</name>
    <dbReference type="NCBI Taxonomy" id="4212"/>
    <lineage>
        <taxon>Eukaryota</taxon>
        <taxon>Viridiplantae</taxon>
        <taxon>Streptophyta</taxon>
        <taxon>Embryophyta</taxon>
        <taxon>Tracheophyta</taxon>
        <taxon>Spermatophyta</taxon>
        <taxon>Magnoliopsida</taxon>
        <taxon>eudicotyledons</taxon>
        <taxon>Gunneridae</taxon>
        <taxon>Pentapetalae</taxon>
        <taxon>asterids</taxon>
        <taxon>campanulids</taxon>
        <taxon>Asterales</taxon>
        <taxon>Asteraceae</taxon>
        <taxon>Asteroideae</taxon>
        <taxon>Heliantheae alliance</taxon>
        <taxon>Heliantheae</taxon>
        <taxon>Ambrosia</taxon>
    </lineage>
</organism>
<dbReference type="AlphaFoldDB" id="A0AAD5GXW3"/>
<gene>
    <name evidence="1" type="ORF">M8C21_009851</name>
</gene>
<name>A0AAD5GXW3_AMBAR</name>
<dbReference type="Proteomes" id="UP001206925">
    <property type="component" value="Unassembled WGS sequence"/>
</dbReference>
<protein>
    <submittedName>
        <fullName evidence="1">Uncharacterized protein</fullName>
    </submittedName>
</protein>
<keyword evidence="2" id="KW-1185">Reference proteome</keyword>
<comment type="caution">
    <text evidence="1">The sequence shown here is derived from an EMBL/GenBank/DDBJ whole genome shotgun (WGS) entry which is preliminary data.</text>
</comment>
<evidence type="ECO:0000313" key="1">
    <source>
        <dbReference type="EMBL" id="KAI7755653.1"/>
    </source>
</evidence>
<feature type="non-terminal residue" evidence="1">
    <location>
        <position position="82"/>
    </location>
</feature>
<dbReference type="EMBL" id="JAMZMK010000927">
    <property type="protein sequence ID" value="KAI7755653.1"/>
    <property type="molecule type" value="Genomic_DNA"/>
</dbReference>
<evidence type="ECO:0000313" key="2">
    <source>
        <dbReference type="Proteomes" id="UP001206925"/>
    </source>
</evidence>
<accession>A0AAD5GXW3</accession>
<proteinExistence type="predicted"/>
<reference evidence="1" key="1">
    <citation type="submission" date="2022-06" db="EMBL/GenBank/DDBJ databases">
        <title>Uncovering the hologenomic basis of an extraordinary plant invasion.</title>
        <authorList>
            <person name="Bieker V.C."/>
            <person name="Martin M.D."/>
            <person name="Gilbert T."/>
            <person name="Hodgins K."/>
            <person name="Battlay P."/>
            <person name="Petersen B."/>
            <person name="Wilson J."/>
        </authorList>
    </citation>
    <scope>NUCLEOTIDE SEQUENCE</scope>
    <source>
        <strain evidence="1">AA19_3_7</strain>
        <tissue evidence="1">Leaf</tissue>
    </source>
</reference>
<sequence>MANELCRCGAPTYYRISRTRENPDANFCVVCGWIKWVDNLDCPRCERLIPALVRSLNDKEEEAKAKTKEVWKLKIAIGILVM</sequence>